<organism evidence="2 3">
    <name type="scientific">Cephus cinctus</name>
    <name type="common">Wheat stem sawfly</name>
    <dbReference type="NCBI Taxonomy" id="211228"/>
    <lineage>
        <taxon>Eukaryota</taxon>
        <taxon>Metazoa</taxon>
        <taxon>Ecdysozoa</taxon>
        <taxon>Arthropoda</taxon>
        <taxon>Hexapoda</taxon>
        <taxon>Insecta</taxon>
        <taxon>Pterygota</taxon>
        <taxon>Neoptera</taxon>
        <taxon>Endopterygota</taxon>
        <taxon>Hymenoptera</taxon>
        <taxon>Cephoidea</taxon>
        <taxon>Cephidae</taxon>
        <taxon>Cephus</taxon>
    </lineage>
</organism>
<proteinExistence type="predicted"/>
<keyword evidence="1" id="KW-0732">Signal</keyword>
<reference evidence="3" key="1">
    <citation type="submission" date="2025-08" db="UniProtKB">
        <authorList>
            <consortium name="RefSeq"/>
        </authorList>
    </citation>
    <scope>IDENTIFICATION</scope>
</reference>
<accession>A0AAJ7BH60</accession>
<evidence type="ECO:0000313" key="2">
    <source>
        <dbReference type="Proteomes" id="UP000694920"/>
    </source>
</evidence>
<dbReference type="AlphaFoldDB" id="A0AAJ7BH60"/>
<name>A0AAJ7BH60_CEPCN</name>
<protein>
    <submittedName>
        <fullName evidence="3">Uncharacterized protein LOC107262995</fullName>
    </submittedName>
</protein>
<evidence type="ECO:0000313" key="3">
    <source>
        <dbReference type="RefSeq" id="XP_015585260.1"/>
    </source>
</evidence>
<evidence type="ECO:0000256" key="1">
    <source>
        <dbReference type="SAM" id="SignalP"/>
    </source>
</evidence>
<dbReference type="KEGG" id="ccin:107262995"/>
<sequence>MIYLSTAALLLCAASAQGEGYLYIDDCYITESNEEYFDLDKSTVTVNEVNDTYNTMNLKMIIISELPEDVRVELSIWEEIMGEYTIPAGFDISLPICEMLDEPLIGASFLKAVGFTKDNCPPLPGEYGNPSYFPLIQNLLPPSLPHRKYMVSFALLLDDELLLKAEIFIVVN</sequence>
<dbReference type="GeneID" id="107262995"/>
<dbReference type="RefSeq" id="XP_015585260.1">
    <property type="nucleotide sequence ID" value="XM_015729774.2"/>
</dbReference>
<keyword evidence="2" id="KW-1185">Reference proteome</keyword>
<feature type="chain" id="PRO_5042467124" evidence="1">
    <location>
        <begin position="19"/>
        <end position="172"/>
    </location>
</feature>
<dbReference type="Proteomes" id="UP000694920">
    <property type="component" value="Unplaced"/>
</dbReference>
<gene>
    <name evidence="3" type="primary">LOC107262995</name>
</gene>
<feature type="signal peptide" evidence="1">
    <location>
        <begin position="1"/>
        <end position="18"/>
    </location>
</feature>